<comment type="catalytic activity">
    <reaction evidence="13">
        <text>RNA(n) + UTP = RNA(n)-3'-uridine ribonucleotide + diphosphate</text>
        <dbReference type="Rhea" id="RHEA:14785"/>
        <dbReference type="Rhea" id="RHEA-COMP:14527"/>
        <dbReference type="Rhea" id="RHEA-COMP:17348"/>
        <dbReference type="ChEBI" id="CHEBI:33019"/>
        <dbReference type="ChEBI" id="CHEBI:46398"/>
        <dbReference type="ChEBI" id="CHEBI:140395"/>
        <dbReference type="ChEBI" id="CHEBI:173116"/>
        <dbReference type="EC" id="2.7.7.52"/>
    </reaction>
</comment>
<dbReference type="SUPFAM" id="SSF81301">
    <property type="entry name" value="Nucleotidyltransferase"/>
    <property type="match status" value="1"/>
</dbReference>
<dbReference type="OrthoDB" id="2274644at2759"/>
<evidence type="ECO:0000256" key="2">
    <source>
        <dbReference type="ARBA" id="ARBA00001946"/>
    </source>
</evidence>
<evidence type="ECO:0000313" key="17">
    <source>
        <dbReference type="EMBL" id="RMZ93067.1"/>
    </source>
</evidence>
<dbReference type="InterPro" id="IPR000504">
    <property type="entry name" value="RRM_dom"/>
</dbReference>
<dbReference type="GO" id="GO:0031123">
    <property type="term" value="P:RNA 3'-end processing"/>
    <property type="evidence" value="ECO:0007669"/>
    <property type="project" value="TreeGrafter"/>
</dbReference>
<evidence type="ECO:0000256" key="9">
    <source>
        <dbReference type="ARBA" id="ARBA00022840"/>
    </source>
</evidence>
<feature type="non-terminal residue" evidence="17">
    <location>
        <position position="782"/>
    </location>
</feature>
<protein>
    <recommendedName>
        <fullName evidence="4">Speckle targeted PIP5K1A-regulated poly(A) polymerase</fullName>
        <ecNumber evidence="3">2.7.7.52</ecNumber>
    </recommendedName>
    <alternativeName>
        <fullName evidence="11">RNA-binding motif protein 21</fullName>
    </alternativeName>
    <alternativeName>
        <fullName evidence="12">U6 snRNA-specific terminal uridylyltransferase 1</fullName>
    </alternativeName>
</protein>
<dbReference type="Gene3D" id="1.10.1410.10">
    <property type="match status" value="1"/>
</dbReference>
<keyword evidence="5" id="KW-0808">Transferase</keyword>
<keyword evidence="14" id="KW-0694">RNA-binding</keyword>
<dbReference type="GO" id="GO:0003723">
    <property type="term" value="F:RNA binding"/>
    <property type="evidence" value="ECO:0007669"/>
    <property type="project" value="UniProtKB-UniRule"/>
</dbReference>
<dbReference type="PROSITE" id="PS00028">
    <property type="entry name" value="ZINC_FINGER_C2H2_1"/>
    <property type="match status" value="1"/>
</dbReference>
<dbReference type="PANTHER" id="PTHR12271:SF127">
    <property type="entry name" value="SPECKLE TARGETED PIP5K1A-REGULATED POLY(A) POLYMERASE"/>
    <property type="match status" value="1"/>
</dbReference>
<dbReference type="SUPFAM" id="SSF54928">
    <property type="entry name" value="RNA-binding domain, RBD"/>
    <property type="match status" value="1"/>
</dbReference>
<accession>A0A3M7P2R7</accession>
<dbReference type="InterPro" id="IPR002058">
    <property type="entry name" value="PAP_assoc"/>
</dbReference>
<sequence length="782" mass="91405">MTLTCTLCKLEFNNEDQFGQHLEGKRHKKIESIKEERENSAKRSLFVSGLKKDTFIKQLEDHFIKFGKINKIVTDNEKNSYAIIEFEEQRSVDLALDCQEHIVNGKKMKISRREMKKFVSKISSGHEKKKELMNSLREEAVALNTLMGKCGSFDEQIDKLVEYFKLSDQDAELRHEVKNKLVNIFSQFWSKEEFSVEIFGSSFTNLACKGSDMDLSILFKQYKIDNQLRQLKQPKVVAKQIKNGKNDSTDSNMESEEIEEEVDLEDENEEEEHSLKEDVKKFFNDKKYEDFLKFDLEHQIKILSRVIQRFYYDIKSLKTITNTRCPVVRFHNDKINTNCDLSLNNFLACENSRLLKLYLELEPSLKNTIFVLRYWFRQKNLYSTNKFNSYTIMWMLIFYLQTKRIVNLPKVEDLAKITNKVNEIHGWNCAFEDDISKIKPAFMPNSSVLTTQNDLLKGFFEFYSQFSFEKEIILTRNANTVSLEKKTQLSKVSQFVNIQDPFDLSHNLTVNIPKSILERFKFECKGSSELLQYGHEPKRSANKGWGMILLTTKKSLPVNNNHKDLVEKSFINLKIEDPKKIPDNISLRKAIDFVMFLLTECLLFQKLDQDTIQEKPKKRTRILNQICDKVDSLGLNCSPKRLRTGHGSQDPNRPAQTYVCVIDESLNNNCEVEFEPDEAKTLASYYLSVVKNTWQGRRAVKRDLIKTVTGLNDLEIERITSEKLFENSKDKPVNFKIQFSFSEEFLNENNGKNLSNLNIKFDLLNGEDQTKRQEELINFTSL</sequence>
<dbReference type="GO" id="GO:0005524">
    <property type="term" value="F:ATP binding"/>
    <property type="evidence" value="ECO:0007669"/>
    <property type="project" value="UniProtKB-KW"/>
</dbReference>
<dbReference type="InterPro" id="IPR043519">
    <property type="entry name" value="NT_sf"/>
</dbReference>
<evidence type="ECO:0000313" key="18">
    <source>
        <dbReference type="Proteomes" id="UP000276133"/>
    </source>
</evidence>
<dbReference type="Gene3D" id="3.30.460.10">
    <property type="entry name" value="Beta Polymerase, domain 2"/>
    <property type="match status" value="1"/>
</dbReference>
<proteinExistence type="predicted"/>
<keyword evidence="6" id="KW-0548">Nucleotidyltransferase</keyword>
<organism evidence="17 18">
    <name type="scientific">Brachionus plicatilis</name>
    <name type="common">Marine rotifer</name>
    <name type="synonym">Brachionus muelleri</name>
    <dbReference type="NCBI Taxonomy" id="10195"/>
    <lineage>
        <taxon>Eukaryota</taxon>
        <taxon>Metazoa</taxon>
        <taxon>Spiralia</taxon>
        <taxon>Gnathifera</taxon>
        <taxon>Rotifera</taxon>
        <taxon>Eurotatoria</taxon>
        <taxon>Monogononta</taxon>
        <taxon>Pseudotrocha</taxon>
        <taxon>Ploima</taxon>
        <taxon>Brachionidae</taxon>
        <taxon>Brachionus</taxon>
    </lineage>
</organism>
<dbReference type="PANTHER" id="PTHR12271">
    <property type="entry name" value="POLY A POLYMERASE CID PAP -RELATED"/>
    <property type="match status" value="1"/>
</dbReference>
<evidence type="ECO:0000256" key="7">
    <source>
        <dbReference type="ARBA" id="ARBA00022723"/>
    </source>
</evidence>
<dbReference type="GO" id="GO:0046872">
    <property type="term" value="F:metal ion binding"/>
    <property type="evidence" value="ECO:0007669"/>
    <property type="project" value="UniProtKB-KW"/>
</dbReference>
<dbReference type="AlphaFoldDB" id="A0A3M7P2R7"/>
<evidence type="ECO:0000256" key="12">
    <source>
        <dbReference type="ARBA" id="ARBA00033036"/>
    </source>
</evidence>
<keyword evidence="9" id="KW-0067">ATP-binding</keyword>
<dbReference type="InterPro" id="IPR035979">
    <property type="entry name" value="RBD_domain_sf"/>
</dbReference>
<evidence type="ECO:0000256" key="3">
    <source>
        <dbReference type="ARBA" id="ARBA00012472"/>
    </source>
</evidence>
<dbReference type="Pfam" id="PF12874">
    <property type="entry name" value="zf-met"/>
    <property type="match status" value="1"/>
</dbReference>
<comment type="caution">
    <text evidence="17">The sequence shown here is derived from an EMBL/GenBank/DDBJ whole genome shotgun (WGS) entry which is preliminary data.</text>
</comment>
<dbReference type="InterPro" id="IPR013087">
    <property type="entry name" value="Znf_C2H2_type"/>
</dbReference>
<evidence type="ECO:0000256" key="14">
    <source>
        <dbReference type="PROSITE-ProRule" id="PRU00176"/>
    </source>
</evidence>
<evidence type="ECO:0000256" key="4">
    <source>
        <dbReference type="ARBA" id="ARBA00021679"/>
    </source>
</evidence>
<dbReference type="Pfam" id="PF00076">
    <property type="entry name" value="RRM_1"/>
    <property type="match status" value="1"/>
</dbReference>
<evidence type="ECO:0000256" key="13">
    <source>
        <dbReference type="ARBA" id="ARBA00049105"/>
    </source>
</evidence>
<dbReference type="PROSITE" id="PS50102">
    <property type="entry name" value="RRM"/>
    <property type="match status" value="1"/>
</dbReference>
<dbReference type="Proteomes" id="UP000276133">
    <property type="component" value="Unassembled WGS sequence"/>
</dbReference>
<keyword evidence="18" id="KW-1185">Reference proteome</keyword>
<dbReference type="EC" id="2.7.7.52" evidence="3"/>
<evidence type="ECO:0000256" key="10">
    <source>
        <dbReference type="ARBA" id="ARBA00022842"/>
    </source>
</evidence>
<reference evidence="17 18" key="1">
    <citation type="journal article" date="2018" name="Sci. Rep.">
        <title>Genomic signatures of local adaptation to the degree of environmental predictability in rotifers.</title>
        <authorList>
            <person name="Franch-Gras L."/>
            <person name="Hahn C."/>
            <person name="Garcia-Roger E.M."/>
            <person name="Carmona M.J."/>
            <person name="Serra M."/>
            <person name="Gomez A."/>
        </authorList>
    </citation>
    <scope>NUCLEOTIDE SEQUENCE [LARGE SCALE GENOMIC DNA]</scope>
    <source>
        <strain evidence="17">HYR1</strain>
    </source>
</reference>
<dbReference type="Gene3D" id="3.30.70.330">
    <property type="match status" value="1"/>
</dbReference>
<feature type="compositionally biased region" description="Acidic residues" evidence="15">
    <location>
        <begin position="253"/>
        <end position="272"/>
    </location>
</feature>
<evidence type="ECO:0000256" key="8">
    <source>
        <dbReference type="ARBA" id="ARBA00022741"/>
    </source>
</evidence>
<dbReference type="Pfam" id="PF22600">
    <property type="entry name" value="MTPAP-like_central"/>
    <property type="match status" value="1"/>
</dbReference>
<dbReference type="SUPFAM" id="SSF81631">
    <property type="entry name" value="PAP/OAS1 substrate-binding domain"/>
    <property type="match status" value="1"/>
</dbReference>
<evidence type="ECO:0000256" key="15">
    <source>
        <dbReference type="SAM" id="MobiDB-lite"/>
    </source>
</evidence>
<dbReference type="STRING" id="10195.A0A3M7P2R7"/>
<keyword evidence="10" id="KW-0460">Magnesium</keyword>
<keyword evidence="8" id="KW-0547">Nucleotide-binding</keyword>
<evidence type="ECO:0000259" key="16">
    <source>
        <dbReference type="PROSITE" id="PS50102"/>
    </source>
</evidence>
<evidence type="ECO:0000256" key="5">
    <source>
        <dbReference type="ARBA" id="ARBA00022679"/>
    </source>
</evidence>
<comment type="cofactor">
    <cofactor evidence="2">
        <name>Mg(2+)</name>
        <dbReference type="ChEBI" id="CHEBI:18420"/>
    </cofactor>
</comment>
<evidence type="ECO:0000256" key="11">
    <source>
        <dbReference type="ARBA" id="ARBA00030790"/>
    </source>
</evidence>
<feature type="region of interest" description="Disordered" evidence="15">
    <location>
        <begin position="243"/>
        <end position="272"/>
    </location>
</feature>
<dbReference type="GO" id="GO:1990817">
    <property type="term" value="F:poly(A) RNA polymerase activity"/>
    <property type="evidence" value="ECO:0007669"/>
    <property type="project" value="TreeGrafter"/>
</dbReference>
<dbReference type="Gene3D" id="3.30.160.60">
    <property type="entry name" value="Classic Zinc Finger"/>
    <property type="match status" value="1"/>
</dbReference>
<dbReference type="Pfam" id="PF03828">
    <property type="entry name" value="PAP_assoc"/>
    <property type="match status" value="1"/>
</dbReference>
<name>A0A3M7P2R7_BRAPC</name>
<keyword evidence="7" id="KW-0479">Metal-binding</keyword>
<comment type="cofactor">
    <cofactor evidence="1">
        <name>Mn(2+)</name>
        <dbReference type="ChEBI" id="CHEBI:29035"/>
    </cofactor>
</comment>
<dbReference type="SMART" id="SM00360">
    <property type="entry name" value="RRM"/>
    <property type="match status" value="1"/>
</dbReference>
<feature type="domain" description="RRM" evidence="16">
    <location>
        <begin position="43"/>
        <end position="122"/>
    </location>
</feature>
<evidence type="ECO:0000256" key="6">
    <source>
        <dbReference type="ARBA" id="ARBA00022695"/>
    </source>
</evidence>
<dbReference type="GO" id="GO:0050265">
    <property type="term" value="F:RNA uridylyltransferase activity"/>
    <property type="evidence" value="ECO:0007669"/>
    <property type="project" value="UniProtKB-EC"/>
</dbReference>
<gene>
    <name evidence="17" type="ORF">BpHYR1_007376</name>
</gene>
<dbReference type="InterPro" id="IPR054708">
    <property type="entry name" value="MTPAP-like_central"/>
</dbReference>
<evidence type="ECO:0000256" key="1">
    <source>
        <dbReference type="ARBA" id="ARBA00001936"/>
    </source>
</evidence>
<dbReference type="EMBL" id="REGN01014102">
    <property type="protein sequence ID" value="RMZ93067.1"/>
    <property type="molecule type" value="Genomic_DNA"/>
</dbReference>
<dbReference type="InterPro" id="IPR012677">
    <property type="entry name" value="Nucleotide-bd_a/b_plait_sf"/>
</dbReference>
<dbReference type="CDD" id="cd05402">
    <property type="entry name" value="NT_PAP_TUTase"/>
    <property type="match status" value="1"/>
</dbReference>